<reference evidence="3 4" key="2">
    <citation type="journal article" date="2024" name="Int. J. Syst. Evol. Microbiol.">
        <title>Promethearchaeum syntrophicum gen. nov., sp. nov., an anaerobic, obligately syntrophic archaeon, the first isolate of the lineage 'Asgard' archaea, and proposal of the new archaeal phylum Promethearchaeota phyl. nov. and kingdom Promethearchaeati regn. nov.</title>
        <authorList>
            <person name="Imachi H."/>
            <person name="Nobu M.K."/>
            <person name="Kato S."/>
            <person name="Takaki Y."/>
            <person name="Miyazaki M."/>
            <person name="Miyata M."/>
            <person name="Ogawara M."/>
            <person name="Saito Y."/>
            <person name="Sakai S."/>
            <person name="Tahara Y.O."/>
            <person name="Takano Y."/>
            <person name="Tasumi E."/>
            <person name="Uematsu K."/>
            <person name="Yoshimura T."/>
            <person name="Itoh T."/>
            <person name="Ohkuma M."/>
            <person name="Takai K."/>
        </authorList>
    </citation>
    <scope>NUCLEOTIDE SEQUENCE [LARGE SCALE GENOMIC DNA]</scope>
    <source>
        <strain evidence="3 4">MK-D1</strain>
    </source>
</reference>
<feature type="transmembrane region" description="Helical" evidence="1">
    <location>
        <begin position="191"/>
        <end position="212"/>
    </location>
</feature>
<evidence type="ECO:0000259" key="2">
    <source>
        <dbReference type="Pfam" id="PF04389"/>
    </source>
</evidence>
<feature type="transmembrane region" description="Helical" evidence="1">
    <location>
        <begin position="89"/>
        <end position="109"/>
    </location>
</feature>
<keyword evidence="1" id="KW-0812">Transmembrane</keyword>
<reference evidence="3 4" key="1">
    <citation type="journal article" date="2020" name="Nature">
        <title>Isolation of an archaeon at the prokaryote-eukaryote interface.</title>
        <authorList>
            <person name="Imachi H."/>
            <person name="Nobu M.K."/>
            <person name="Nakahara N."/>
            <person name="Morono Y."/>
            <person name="Ogawara M."/>
            <person name="Takaki Y."/>
            <person name="Takano Y."/>
            <person name="Uematsu K."/>
            <person name="Ikuta T."/>
            <person name="Ito M."/>
            <person name="Matsui Y."/>
            <person name="Miyazaki M."/>
            <person name="Murata K."/>
            <person name="Saito Y."/>
            <person name="Sakai S."/>
            <person name="Song C."/>
            <person name="Tasumi E."/>
            <person name="Yamanaka Y."/>
            <person name="Yamaguchi T."/>
            <person name="Kamagata Y."/>
            <person name="Tamaki H."/>
            <person name="Takai K."/>
        </authorList>
    </citation>
    <scope>NUCLEOTIDE SEQUENCE [LARGE SCALE GENOMIC DNA]</scope>
    <source>
        <strain evidence="3 4">MK-D1</strain>
    </source>
</reference>
<dbReference type="RefSeq" id="WP_147664587.1">
    <property type="nucleotide sequence ID" value="NZ_CP042905.2"/>
</dbReference>
<sequence length="416" mass="47198">MQIDFSGLAKKSLEQTDEFIRQFGPRLTGSDSCQKVAEKIALSLSEFCDKTKIEDFNVHPDSFSFYIKILPIMFFLSLFLLYLKSYWVILSLIGLLFGIIMMVIIFGFYKHTFDGFFPKKNGKNIYGTIEPLHDVRQQIILSGHHDSAREIRILASPFQKLYAPVILIPYLFYLFTIFVIIISLLGNFQITSSPIILGVFIIGIPFVLYYFFILSRKGTPGAGDNLIASVMIVELGNYLASLKQTNSKFLKHTRVILISFDSEEAGLRGSAAFMKEHYEDLHKIPTYHLNFDSLYNFDEFHILTDDINGLIPLSHEMVEELIEIGTQNNISLHKFKMIFGGGATDAAESARIGIPATTIIAMPTNIIREGLVYHTRNDTVEFIDPSVVEGCLKITWDYLLQKDNEIEKKSSGFSKS</sequence>
<keyword evidence="1" id="KW-1133">Transmembrane helix</keyword>
<keyword evidence="4" id="KW-1185">Reference proteome</keyword>
<proteinExistence type="predicted"/>
<keyword evidence="1" id="KW-0472">Membrane</keyword>
<dbReference type="AlphaFoldDB" id="A0A5B9DEF9"/>
<dbReference type="EMBL" id="CP042905">
    <property type="protein sequence ID" value="QEE17699.1"/>
    <property type="molecule type" value="Genomic_DNA"/>
</dbReference>
<accession>A0A5B9DEF9</accession>
<dbReference type="InterPro" id="IPR007484">
    <property type="entry name" value="Peptidase_M28"/>
</dbReference>
<evidence type="ECO:0000313" key="3">
    <source>
        <dbReference type="EMBL" id="QEE17699.1"/>
    </source>
</evidence>
<protein>
    <submittedName>
        <fullName evidence="3">M28 family metallopeptidase</fullName>
    </submittedName>
</protein>
<name>A0A5B9DEF9_9ARCH</name>
<dbReference type="Proteomes" id="UP000321408">
    <property type="component" value="Chromosome"/>
</dbReference>
<evidence type="ECO:0000313" key="4">
    <source>
        <dbReference type="Proteomes" id="UP000321408"/>
    </source>
</evidence>
<feature type="transmembrane region" description="Helical" evidence="1">
    <location>
        <begin position="65"/>
        <end position="83"/>
    </location>
</feature>
<dbReference type="KEGG" id="psyt:DSAG12_03537"/>
<dbReference type="Pfam" id="PF04389">
    <property type="entry name" value="Peptidase_M28"/>
    <property type="match status" value="1"/>
</dbReference>
<feature type="transmembrane region" description="Helical" evidence="1">
    <location>
        <begin position="161"/>
        <end position="185"/>
    </location>
</feature>
<dbReference type="SUPFAM" id="SSF53187">
    <property type="entry name" value="Zn-dependent exopeptidases"/>
    <property type="match status" value="1"/>
</dbReference>
<dbReference type="Gene3D" id="3.40.630.10">
    <property type="entry name" value="Zn peptidases"/>
    <property type="match status" value="1"/>
</dbReference>
<feature type="domain" description="Peptidase M28" evidence="2">
    <location>
        <begin position="217"/>
        <end position="396"/>
    </location>
</feature>
<gene>
    <name evidence="3" type="ORF">DSAG12_03537</name>
</gene>
<evidence type="ECO:0000256" key="1">
    <source>
        <dbReference type="SAM" id="Phobius"/>
    </source>
</evidence>
<organism evidence="3 4">
    <name type="scientific">Promethearchaeum syntrophicum</name>
    <dbReference type="NCBI Taxonomy" id="2594042"/>
    <lineage>
        <taxon>Archaea</taxon>
        <taxon>Promethearchaeati</taxon>
        <taxon>Promethearchaeota</taxon>
        <taxon>Promethearchaeia</taxon>
        <taxon>Promethearchaeales</taxon>
        <taxon>Promethearchaeaceae</taxon>
        <taxon>Promethearchaeum</taxon>
    </lineage>
</organism>
<dbReference type="GeneID" id="41331508"/>